<evidence type="ECO:0000259" key="6">
    <source>
        <dbReference type="PROSITE" id="PS01033"/>
    </source>
</evidence>
<keyword evidence="4" id="KW-0408">Iron</keyword>
<dbReference type="InterPro" id="IPR009050">
    <property type="entry name" value="Globin-like_sf"/>
</dbReference>
<dbReference type="GO" id="GO:0071500">
    <property type="term" value="P:cellular response to nitrosative stress"/>
    <property type="evidence" value="ECO:0007669"/>
    <property type="project" value="TreeGrafter"/>
</dbReference>
<dbReference type="Gene3D" id="1.10.490.10">
    <property type="entry name" value="Globins"/>
    <property type="match status" value="1"/>
</dbReference>
<evidence type="ECO:0000313" key="8">
    <source>
        <dbReference type="Proteomes" id="UP000320876"/>
    </source>
</evidence>
<dbReference type="PANTHER" id="PTHR43396:SF3">
    <property type="entry name" value="FLAVOHEMOPROTEIN"/>
    <property type="match status" value="1"/>
</dbReference>
<dbReference type="GO" id="GO:0005344">
    <property type="term" value="F:oxygen carrier activity"/>
    <property type="evidence" value="ECO:0007669"/>
    <property type="project" value="UniProtKB-KW"/>
</dbReference>
<evidence type="ECO:0000313" key="7">
    <source>
        <dbReference type="EMBL" id="TQI93728.1"/>
    </source>
</evidence>
<feature type="domain" description="Globin" evidence="6">
    <location>
        <begin position="1"/>
        <end position="132"/>
    </location>
</feature>
<name>A0A542CSC2_AMYCI</name>
<reference evidence="7 8" key="1">
    <citation type="submission" date="2019-06" db="EMBL/GenBank/DDBJ databases">
        <title>Sequencing the genomes of 1000 actinobacteria strains.</title>
        <authorList>
            <person name="Klenk H.-P."/>
        </authorList>
    </citation>
    <scope>NUCLEOTIDE SEQUENCE [LARGE SCALE GENOMIC DNA]</scope>
    <source>
        <strain evidence="7 8">DSM 45679</strain>
    </source>
</reference>
<dbReference type="GO" id="GO:0071949">
    <property type="term" value="F:FAD binding"/>
    <property type="evidence" value="ECO:0007669"/>
    <property type="project" value="TreeGrafter"/>
</dbReference>
<dbReference type="PANTHER" id="PTHR43396">
    <property type="entry name" value="FLAVOHEMOPROTEIN"/>
    <property type="match status" value="1"/>
</dbReference>
<accession>A0A542CSC2</accession>
<gene>
    <name evidence="7" type="ORF">FB471_5869</name>
</gene>
<dbReference type="InterPro" id="IPR012292">
    <property type="entry name" value="Globin/Proto"/>
</dbReference>
<dbReference type="SUPFAM" id="SSF46458">
    <property type="entry name" value="Globin-like"/>
    <property type="match status" value="1"/>
</dbReference>
<evidence type="ECO:0000256" key="2">
    <source>
        <dbReference type="ARBA" id="ARBA00022621"/>
    </source>
</evidence>
<dbReference type="GO" id="GO:0046210">
    <property type="term" value="P:nitric oxide catabolic process"/>
    <property type="evidence" value="ECO:0007669"/>
    <property type="project" value="TreeGrafter"/>
</dbReference>
<dbReference type="InterPro" id="IPR000971">
    <property type="entry name" value="Globin"/>
</dbReference>
<keyword evidence="2 5" id="KW-0561">Oxygen transport</keyword>
<keyword evidence="5" id="KW-0813">Transport</keyword>
<dbReference type="RefSeq" id="WP_170221044.1">
    <property type="nucleotide sequence ID" value="NZ_VFML01000002.1"/>
</dbReference>
<evidence type="ECO:0000256" key="5">
    <source>
        <dbReference type="RuleBase" id="RU000356"/>
    </source>
</evidence>
<comment type="similarity">
    <text evidence="5">Belongs to the globin family.</text>
</comment>
<proteinExistence type="inferred from homology"/>
<dbReference type="CDD" id="cd19753">
    <property type="entry name" value="Mb-like_oxidoreductase"/>
    <property type="match status" value="1"/>
</dbReference>
<dbReference type="EMBL" id="VFML01000002">
    <property type="protein sequence ID" value="TQI93728.1"/>
    <property type="molecule type" value="Genomic_DNA"/>
</dbReference>
<evidence type="ECO:0000256" key="3">
    <source>
        <dbReference type="ARBA" id="ARBA00022723"/>
    </source>
</evidence>
<dbReference type="GO" id="GO:0019825">
    <property type="term" value="F:oxygen binding"/>
    <property type="evidence" value="ECO:0007669"/>
    <property type="project" value="InterPro"/>
</dbReference>
<evidence type="ECO:0000256" key="4">
    <source>
        <dbReference type="ARBA" id="ARBA00023004"/>
    </source>
</evidence>
<sequence>MDPAALKESWTRVCAAGGDAVALYFYSHLALREPAIRDMFPLGMAGQRDKFVNALGTIVASVDQVDRLGDFLARLGSEHVEFGAKPEHYPPVGSSLIATLAHFEGAAWTPELATNWAEAYQAISAVMLEAAESSGTDRPGTWR</sequence>
<dbReference type="AlphaFoldDB" id="A0A542CSC2"/>
<organism evidence="7 8">
    <name type="scientific">Amycolatopsis cihanbeyliensis</name>
    <dbReference type="NCBI Taxonomy" id="1128664"/>
    <lineage>
        <taxon>Bacteria</taxon>
        <taxon>Bacillati</taxon>
        <taxon>Actinomycetota</taxon>
        <taxon>Actinomycetes</taxon>
        <taxon>Pseudonocardiales</taxon>
        <taxon>Pseudonocardiaceae</taxon>
        <taxon>Amycolatopsis</taxon>
    </lineage>
</organism>
<comment type="caution">
    <text evidence="7">The sequence shown here is derived from an EMBL/GenBank/DDBJ whole genome shotgun (WGS) entry which is preliminary data.</text>
</comment>
<dbReference type="GO" id="GO:0008941">
    <property type="term" value="F:nitric oxide dioxygenase NAD(P)H activity"/>
    <property type="evidence" value="ECO:0007669"/>
    <property type="project" value="TreeGrafter"/>
</dbReference>
<dbReference type="GO" id="GO:0020037">
    <property type="term" value="F:heme binding"/>
    <property type="evidence" value="ECO:0007669"/>
    <property type="project" value="InterPro"/>
</dbReference>
<evidence type="ECO:0000256" key="1">
    <source>
        <dbReference type="ARBA" id="ARBA00022617"/>
    </source>
</evidence>
<protein>
    <submittedName>
        <fullName evidence="7">Hemoglobin-like flavoprotein</fullName>
    </submittedName>
</protein>
<dbReference type="PROSITE" id="PS01033">
    <property type="entry name" value="GLOBIN"/>
    <property type="match status" value="1"/>
</dbReference>
<dbReference type="GO" id="GO:0046872">
    <property type="term" value="F:metal ion binding"/>
    <property type="evidence" value="ECO:0007669"/>
    <property type="project" value="UniProtKB-KW"/>
</dbReference>
<dbReference type="Proteomes" id="UP000320876">
    <property type="component" value="Unassembled WGS sequence"/>
</dbReference>
<keyword evidence="3" id="KW-0479">Metal-binding</keyword>
<keyword evidence="1 5" id="KW-0349">Heme</keyword>
<dbReference type="Pfam" id="PF00042">
    <property type="entry name" value="Globin"/>
    <property type="match status" value="1"/>
</dbReference>
<keyword evidence="8" id="KW-1185">Reference proteome</keyword>